<keyword evidence="2" id="KW-0808">Transferase</keyword>
<dbReference type="InterPro" id="IPR013217">
    <property type="entry name" value="Methyltransf_12"/>
</dbReference>
<dbReference type="STRING" id="882083.SacmaDRAFT_1065"/>
<keyword evidence="2" id="KW-0830">Ubiquinone</keyword>
<dbReference type="SUPFAM" id="SSF53335">
    <property type="entry name" value="S-adenosyl-L-methionine-dependent methyltransferases"/>
    <property type="match status" value="1"/>
</dbReference>
<dbReference type="Pfam" id="PF08242">
    <property type="entry name" value="Methyltransf_12"/>
    <property type="match status" value="1"/>
</dbReference>
<dbReference type="EMBL" id="CM001439">
    <property type="protein sequence ID" value="EHR49354.1"/>
    <property type="molecule type" value="Genomic_DNA"/>
</dbReference>
<keyword evidence="2" id="KW-0489">Methyltransferase</keyword>
<keyword evidence="3" id="KW-1185">Reference proteome</keyword>
<organism evidence="2 3">
    <name type="scientific">Saccharomonospora marina XMU15</name>
    <dbReference type="NCBI Taxonomy" id="882083"/>
    <lineage>
        <taxon>Bacteria</taxon>
        <taxon>Bacillati</taxon>
        <taxon>Actinomycetota</taxon>
        <taxon>Actinomycetes</taxon>
        <taxon>Pseudonocardiales</taxon>
        <taxon>Pseudonocardiaceae</taxon>
        <taxon>Saccharomonospora</taxon>
    </lineage>
</organism>
<sequence>MVDVGCGAGGMSLALADALRRAGGGTLILVDAVDEVLAAASQSVAAAGDSLVRVEAVLADVGADQVREVITEADLIWAASVLHHVPDQQAAVNRLAGVLRPGGLLAVAEGGLAPRCLPWDIGIGRPGLEERLNGARESWFEGLRAGMPDVARMPYGWTCALRRAGLSDLRSFSYLVDHPAPADSAVLDFVLDRFAWYSEIATDHVSEQDREAVRRLLDPDSPDYLGQRDDVYLLAARTVHTGRRV</sequence>
<dbReference type="PANTHER" id="PTHR43861">
    <property type="entry name" value="TRANS-ACONITATE 2-METHYLTRANSFERASE-RELATED"/>
    <property type="match status" value="1"/>
</dbReference>
<evidence type="ECO:0000313" key="2">
    <source>
        <dbReference type="EMBL" id="EHR49354.1"/>
    </source>
</evidence>
<dbReference type="Gene3D" id="3.40.50.150">
    <property type="entry name" value="Vaccinia Virus protein VP39"/>
    <property type="match status" value="1"/>
</dbReference>
<dbReference type="eggNOG" id="COG2519">
    <property type="taxonomic scope" value="Bacteria"/>
</dbReference>
<name>H5XBB9_9PSEU</name>
<dbReference type="GO" id="GO:0032259">
    <property type="term" value="P:methylation"/>
    <property type="evidence" value="ECO:0007669"/>
    <property type="project" value="UniProtKB-KW"/>
</dbReference>
<evidence type="ECO:0000313" key="3">
    <source>
        <dbReference type="Proteomes" id="UP000004926"/>
    </source>
</evidence>
<proteinExistence type="predicted"/>
<feature type="domain" description="Methyltransferase type 12" evidence="1">
    <location>
        <begin position="2"/>
        <end position="105"/>
    </location>
</feature>
<dbReference type="AlphaFoldDB" id="H5XBB9"/>
<dbReference type="HOGENOM" id="CLU_066439_1_0_11"/>
<gene>
    <name evidence="2" type="ORF">SacmaDRAFT_1065</name>
</gene>
<reference evidence="2 3" key="1">
    <citation type="journal article" date="2012" name="Stand. Genomic Sci.">
        <title>Genome sequence of the ocean sediment bacterium Saccharomonospora marina type strain (XMU15(T)).</title>
        <authorList>
            <person name="Klenk H.P."/>
            <person name="Lu M."/>
            <person name="Lucas S."/>
            <person name="Lapidus A."/>
            <person name="Copeland A."/>
            <person name="Pitluck S."/>
            <person name="Goodwin L.A."/>
            <person name="Han C."/>
            <person name="Tapia R."/>
            <person name="Brambilla E.M."/>
            <person name="Potter G."/>
            <person name="Land M."/>
            <person name="Ivanova N."/>
            <person name="Rohde M."/>
            <person name="Goker M."/>
            <person name="Detter J.C."/>
            <person name="Li W.J."/>
            <person name="Kyrpides N.C."/>
            <person name="Woyke T."/>
        </authorList>
    </citation>
    <scope>NUCLEOTIDE SEQUENCE [LARGE SCALE GENOMIC DNA]</scope>
    <source>
        <strain evidence="2 3">XMU15</strain>
    </source>
</reference>
<dbReference type="GO" id="GO:0008168">
    <property type="term" value="F:methyltransferase activity"/>
    <property type="evidence" value="ECO:0007669"/>
    <property type="project" value="UniProtKB-KW"/>
</dbReference>
<accession>H5XBB9</accession>
<dbReference type="Proteomes" id="UP000004926">
    <property type="component" value="Chromosome"/>
</dbReference>
<evidence type="ECO:0000259" key="1">
    <source>
        <dbReference type="Pfam" id="PF08242"/>
    </source>
</evidence>
<dbReference type="InterPro" id="IPR029063">
    <property type="entry name" value="SAM-dependent_MTases_sf"/>
</dbReference>
<dbReference type="CDD" id="cd02440">
    <property type="entry name" value="AdoMet_MTases"/>
    <property type="match status" value="1"/>
</dbReference>
<protein>
    <submittedName>
        <fullName evidence="2">Methylase involved in ubiquinone/menaquinone biosynthesis</fullName>
    </submittedName>
</protein>